<accession>A0A1T3NHT9</accession>
<comment type="caution">
    <text evidence="1">The sequence shown here is derived from an EMBL/GenBank/DDBJ whole genome shotgun (WGS) entry which is preliminary data.</text>
</comment>
<dbReference type="STRING" id="159449.B4N89_47285"/>
<dbReference type="EMBL" id="MWQN01000008">
    <property type="protein sequence ID" value="OPC76416.1"/>
    <property type="molecule type" value="Genomic_DNA"/>
</dbReference>
<dbReference type="Proteomes" id="UP000190037">
    <property type="component" value="Unassembled WGS sequence"/>
</dbReference>
<protein>
    <submittedName>
        <fullName evidence="1">Uncharacterized protein</fullName>
    </submittedName>
</protein>
<dbReference type="OrthoDB" id="796912at2"/>
<sequence length="254" mass="27477">MTDWSRLHDFEGSADDIPVLLFAKLAPHNRERAWRALHGRLCRDESVCPASLAALPLLWEVAVGGSREDRGAAVFLAGEIVSAGRRIRCYDRVLDSHAARVAEMAVVADAHLADHAHQAHYVHLLCGLLALQGHLAWAWGLDDLTDAFLAVHCPHCGADVTIAVGDYGDYSAIRDWHRGDIDRRPLRPTVPGEMAPPGARLHAIAVRDGQASLARGLPYVFGTAQCPPCGRAFAIAPAFEKRVQSDGTPKLPGT</sequence>
<dbReference type="RefSeq" id="WP_078982899.1">
    <property type="nucleotide sequence ID" value="NZ_MWQN01000008.1"/>
</dbReference>
<dbReference type="AlphaFoldDB" id="A0A1T3NHT9"/>
<reference evidence="1 2" key="1">
    <citation type="submission" date="2017-03" db="EMBL/GenBank/DDBJ databases">
        <title>Draft genome sequence of Streptomyces scabrisporus NF3, endophyte isolated from Amphipterygium adstringens.</title>
        <authorList>
            <person name="Vazquez M."/>
            <person name="Ceapa C.D."/>
            <person name="Rodriguez Luna D."/>
            <person name="Sanchez Esquivel S."/>
        </authorList>
    </citation>
    <scope>NUCLEOTIDE SEQUENCE [LARGE SCALE GENOMIC DNA]</scope>
    <source>
        <strain evidence="1 2">NF3</strain>
    </source>
</reference>
<evidence type="ECO:0000313" key="1">
    <source>
        <dbReference type="EMBL" id="OPC76416.1"/>
    </source>
</evidence>
<keyword evidence="2" id="KW-1185">Reference proteome</keyword>
<name>A0A1T3NHT9_9ACTN</name>
<gene>
    <name evidence="1" type="ORF">B4N89_47285</name>
</gene>
<organism evidence="1 2">
    <name type="scientific">Embleya scabrispora</name>
    <dbReference type="NCBI Taxonomy" id="159449"/>
    <lineage>
        <taxon>Bacteria</taxon>
        <taxon>Bacillati</taxon>
        <taxon>Actinomycetota</taxon>
        <taxon>Actinomycetes</taxon>
        <taxon>Kitasatosporales</taxon>
        <taxon>Streptomycetaceae</taxon>
        <taxon>Embleya</taxon>
    </lineage>
</organism>
<evidence type="ECO:0000313" key="2">
    <source>
        <dbReference type="Proteomes" id="UP000190037"/>
    </source>
</evidence>
<proteinExistence type="predicted"/>